<dbReference type="OrthoDB" id="341421at2759"/>
<evidence type="ECO:0000313" key="7">
    <source>
        <dbReference type="Proteomes" id="UP000284706"/>
    </source>
</evidence>
<keyword evidence="2 4" id="KW-0863">Zinc-finger</keyword>
<proteinExistence type="predicted"/>
<dbReference type="SUPFAM" id="SSF144232">
    <property type="entry name" value="HIT/MYND zinc finger-like"/>
    <property type="match status" value="1"/>
</dbReference>
<keyword evidence="3" id="KW-0862">Zinc</keyword>
<organism evidence="6 7">
    <name type="scientific">Gymnopilus dilepis</name>
    <dbReference type="NCBI Taxonomy" id="231916"/>
    <lineage>
        <taxon>Eukaryota</taxon>
        <taxon>Fungi</taxon>
        <taxon>Dikarya</taxon>
        <taxon>Basidiomycota</taxon>
        <taxon>Agaricomycotina</taxon>
        <taxon>Agaricomycetes</taxon>
        <taxon>Agaricomycetidae</taxon>
        <taxon>Agaricales</taxon>
        <taxon>Agaricineae</taxon>
        <taxon>Hymenogastraceae</taxon>
        <taxon>Gymnopilus</taxon>
    </lineage>
</organism>
<evidence type="ECO:0000256" key="1">
    <source>
        <dbReference type="ARBA" id="ARBA00022723"/>
    </source>
</evidence>
<sequence>MSTAALVVPYYAIHTCGHCSKIVVRPMRCSRCLCRSYCDAVCQKKDWKIHKEGCNNYPELHGPAFHTLRSYDFKFFDGFLSFALTYLDLWGRYHHLGQEDFLREWSGVTCLYFLHVHVVRVDNPPPGRCNHVQFHSVRMSSLYVLQPSLRESIQKRLEERAPAFTIGYSVVSGGEFIHRKAEQVEAFVHTFRYPLWDTSNIDCQDILMGIACRESLYRVQAAQKARDGHKK</sequence>
<dbReference type="PROSITE" id="PS50865">
    <property type="entry name" value="ZF_MYND_2"/>
    <property type="match status" value="1"/>
</dbReference>
<evidence type="ECO:0000256" key="4">
    <source>
        <dbReference type="PROSITE-ProRule" id="PRU00134"/>
    </source>
</evidence>
<dbReference type="GO" id="GO:0008270">
    <property type="term" value="F:zinc ion binding"/>
    <property type="evidence" value="ECO:0007669"/>
    <property type="project" value="UniProtKB-KW"/>
</dbReference>
<dbReference type="Gene3D" id="6.10.140.2220">
    <property type="match status" value="1"/>
</dbReference>
<gene>
    <name evidence="6" type="ORF">CVT26_015453</name>
</gene>
<dbReference type="InterPro" id="IPR002893">
    <property type="entry name" value="Znf_MYND"/>
</dbReference>
<accession>A0A409W4E1</accession>
<keyword evidence="7" id="KW-1185">Reference proteome</keyword>
<feature type="domain" description="MYND-type" evidence="5">
    <location>
        <begin position="16"/>
        <end position="54"/>
    </location>
</feature>
<reference evidence="6 7" key="1">
    <citation type="journal article" date="2018" name="Evol. Lett.">
        <title>Horizontal gene cluster transfer increased hallucinogenic mushroom diversity.</title>
        <authorList>
            <person name="Reynolds H.T."/>
            <person name="Vijayakumar V."/>
            <person name="Gluck-Thaler E."/>
            <person name="Korotkin H.B."/>
            <person name="Matheny P.B."/>
            <person name="Slot J.C."/>
        </authorList>
    </citation>
    <scope>NUCLEOTIDE SEQUENCE [LARGE SCALE GENOMIC DNA]</scope>
    <source>
        <strain evidence="6 7">SRW20</strain>
    </source>
</reference>
<evidence type="ECO:0000259" key="5">
    <source>
        <dbReference type="PROSITE" id="PS50865"/>
    </source>
</evidence>
<dbReference type="Pfam" id="PF01753">
    <property type="entry name" value="zf-MYND"/>
    <property type="match status" value="1"/>
</dbReference>
<dbReference type="EMBL" id="NHYE01005409">
    <property type="protein sequence ID" value="PPQ73361.1"/>
    <property type="molecule type" value="Genomic_DNA"/>
</dbReference>
<keyword evidence="1" id="KW-0479">Metal-binding</keyword>
<dbReference type="Proteomes" id="UP000284706">
    <property type="component" value="Unassembled WGS sequence"/>
</dbReference>
<protein>
    <recommendedName>
        <fullName evidence="5">MYND-type domain-containing protein</fullName>
    </recommendedName>
</protein>
<evidence type="ECO:0000256" key="3">
    <source>
        <dbReference type="ARBA" id="ARBA00022833"/>
    </source>
</evidence>
<dbReference type="InParanoid" id="A0A409W4E1"/>
<dbReference type="AlphaFoldDB" id="A0A409W4E1"/>
<comment type="caution">
    <text evidence="6">The sequence shown here is derived from an EMBL/GenBank/DDBJ whole genome shotgun (WGS) entry which is preliminary data.</text>
</comment>
<evidence type="ECO:0000256" key="2">
    <source>
        <dbReference type="ARBA" id="ARBA00022771"/>
    </source>
</evidence>
<name>A0A409W4E1_9AGAR</name>
<evidence type="ECO:0000313" key="6">
    <source>
        <dbReference type="EMBL" id="PPQ73361.1"/>
    </source>
</evidence>